<dbReference type="AlphaFoldDB" id="R3WWE9"/>
<organism evidence="1 2">
    <name type="scientific">Enterococcus phoeniculicola ATCC BAA-412</name>
    <dbReference type="NCBI Taxonomy" id="1158610"/>
    <lineage>
        <taxon>Bacteria</taxon>
        <taxon>Bacillati</taxon>
        <taxon>Bacillota</taxon>
        <taxon>Bacilli</taxon>
        <taxon>Lactobacillales</taxon>
        <taxon>Enterococcaceae</taxon>
        <taxon>Enterococcus</taxon>
    </lineage>
</organism>
<proteinExistence type="predicted"/>
<dbReference type="HOGENOM" id="CLU_191355_1_1_9"/>
<reference evidence="1 2" key="1">
    <citation type="submission" date="2013-02" db="EMBL/GenBank/DDBJ databases">
        <title>The Genome Sequence of Enterococcus phoeniculicola BAA-412.</title>
        <authorList>
            <consortium name="The Broad Institute Genome Sequencing Platform"/>
            <consortium name="The Broad Institute Genome Sequencing Center for Infectious Disease"/>
            <person name="Earl A.M."/>
            <person name="Gilmore M.S."/>
            <person name="Lebreton F."/>
            <person name="Walker B."/>
            <person name="Young S.K."/>
            <person name="Zeng Q."/>
            <person name="Gargeya S."/>
            <person name="Fitzgerald M."/>
            <person name="Haas B."/>
            <person name="Abouelleil A."/>
            <person name="Alvarado L."/>
            <person name="Arachchi H.M."/>
            <person name="Berlin A.M."/>
            <person name="Chapman S.B."/>
            <person name="Dewar J."/>
            <person name="Goldberg J."/>
            <person name="Griggs A."/>
            <person name="Gujja S."/>
            <person name="Hansen M."/>
            <person name="Howarth C."/>
            <person name="Imamovic A."/>
            <person name="Larimer J."/>
            <person name="McCowan C."/>
            <person name="Murphy C."/>
            <person name="Neiman D."/>
            <person name="Pearson M."/>
            <person name="Priest M."/>
            <person name="Roberts A."/>
            <person name="Saif S."/>
            <person name="Shea T."/>
            <person name="Sisk P."/>
            <person name="Sykes S."/>
            <person name="Wortman J."/>
            <person name="Nusbaum C."/>
            <person name="Birren B."/>
        </authorList>
    </citation>
    <scope>NUCLEOTIDE SEQUENCE [LARGE SCALE GENOMIC DNA]</scope>
    <source>
        <strain evidence="1 2">ATCC BAA-412</strain>
    </source>
</reference>
<name>R3WWE9_9ENTE</name>
<evidence type="ECO:0000313" key="2">
    <source>
        <dbReference type="Proteomes" id="UP000013785"/>
    </source>
</evidence>
<dbReference type="PATRIC" id="fig|1158610.3.peg.889"/>
<comment type="caution">
    <text evidence="1">The sequence shown here is derived from an EMBL/GenBank/DDBJ whole genome shotgun (WGS) entry which is preliminary data.</text>
</comment>
<evidence type="ECO:0000313" key="1">
    <source>
        <dbReference type="EMBL" id="EOL46105.1"/>
    </source>
</evidence>
<keyword evidence="2" id="KW-1185">Reference proteome</keyword>
<accession>R3WWE9</accession>
<dbReference type="eggNOG" id="ENOG5032KT0">
    <property type="taxonomic scope" value="Bacteria"/>
</dbReference>
<dbReference type="STRING" id="154621.RV11_GL001169"/>
<sequence length="68" mass="7640">MQEEQVELGQNYQCQPIGFEKIVVGEVVSKMINCAVVRVNSCETIDAEQLEAKSNMVVARYDTFNQAL</sequence>
<dbReference type="RefSeq" id="WP_010767583.1">
    <property type="nucleotide sequence ID" value="NZ_ASWE01000002.1"/>
</dbReference>
<dbReference type="OrthoDB" id="2185967at2"/>
<gene>
    <name evidence="1" type="ORF">UC3_00911</name>
</gene>
<dbReference type="Proteomes" id="UP000013785">
    <property type="component" value="Unassembled WGS sequence"/>
</dbReference>
<protein>
    <submittedName>
        <fullName evidence="1">Uncharacterized protein</fullName>
    </submittedName>
</protein>
<dbReference type="EMBL" id="AJAT01000011">
    <property type="protein sequence ID" value="EOL46105.1"/>
    <property type="molecule type" value="Genomic_DNA"/>
</dbReference>